<feature type="transmembrane region" description="Helical" evidence="1">
    <location>
        <begin position="6"/>
        <end position="23"/>
    </location>
</feature>
<dbReference type="Proteomes" id="UP000054526">
    <property type="component" value="Unassembled WGS sequence"/>
</dbReference>
<keyword evidence="1" id="KW-1133">Transmembrane helix</keyword>
<evidence type="ECO:0000313" key="2">
    <source>
        <dbReference type="EMBL" id="KIL37691.1"/>
    </source>
</evidence>
<sequence length="118" mass="13604">MERVQVLSLCLSVALIVFVLHLIRRRALREQYALLWLFFGLVMLVLSIKTSWLEWMAEAVNVFYAPSLLFLVGIVLCFLLILHLTVVVSKLTERIIVLTQEIGLIRNELEKHGQEKNG</sequence>
<dbReference type="EMBL" id="JXAL01000001">
    <property type="protein sequence ID" value="KIL37691.1"/>
    <property type="molecule type" value="Genomic_DNA"/>
</dbReference>
<protein>
    <recommendedName>
        <fullName evidence="4">DUF2304 domain-containing protein</fullName>
    </recommendedName>
</protein>
<keyword evidence="3" id="KW-1185">Reference proteome</keyword>
<name>A0ABR5A9F0_9BACL</name>
<accession>A0ABR5A9F0</accession>
<keyword evidence="1" id="KW-0472">Membrane</keyword>
<feature type="transmembrane region" description="Helical" evidence="1">
    <location>
        <begin position="32"/>
        <end position="52"/>
    </location>
</feature>
<gene>
    <name evidence="2" type="ORF">SD71_03630</name>
</gene>
<evidence type="ECO:0008006" key="4">
    <source>
        <dbReference type="Google" id="ProtNLM"/>
    </source>
</evidence>
<dbReference type="Pfam" id="PF10066">
    <property type="entry name" value="DUF2304"/>
    <property type="match status" value="1"/>
</dbReference>
<reference evidence="2 3" key="1">
    <citation type="submission" date="2014-12" db="EMBL/GenBank/DDBJ databases">
        <title>Draft genome sequence of Cohnella kolymensis strain B-2846.</title>
        <authorList>
            <person name="Karlyshev A.V."/>
            <person name="Kudryashova E.B."/>
        </authorList>
    </citation>
    <scope>NUCLEOTIDE SEQUENCE [LARGE SCALE GENOMIC DNA]</scope>
    <source>
        <strain evidence="2 3">VKM B-2846</strain>
    </source>
</reference>
<dbReference type="InterPro" id="IPR019277">
    <property type="entry name" value="DUF2304"/>
</dbReference>
<dbReference type="RefSeq" id="WP_041059508.1">
    <property type="nucleotide sequence ID" value="NZ_JXAL01000001.1"/>
</dbReference>
<evidence type="ECO:0000313" key="3">
    <source>
        <dbReference type="Proteomes" id="UP000054526"/>
    </source>
</evidence>
<comment type="caution">
    <text evidence="2">The sequence shown here is derived from an EMBL/GenBank/DDBJ whole genome shotgun (WGS) entry which is preliminary data.</text>
</comment>
<keyword evidence="1" id="KW-0812">Transmembrane</keyword>
<evidence type="ECO:0000256" key="1">
    <source>
        <dbReference type="SAM" id="Phobius"/>
    </source>
</evidence>
<proteinExistence type="predicted"/>
<feature type="transmembrane region" description="Helical" evidence="1">
    <location>
        <begin position="64"/>
        <end position="88"/>
    </location>
</feature>
<organism evidence="2 3">
    <name type="scientific">Cohnella kolymensis</name>
    <dbReference type="NCBI Taxonomy" id="1590652"/>
    <lineage>
        <taxon>Bacteria</taxon>
        <taxon>Bacillati</taxon>
        <taxon>Bacillota</taxon>
        <taxon>Bacilli</taxon>
        <taxon>Bacillales</taxon>
        <taxon>Paenibacillaceae</taxon>
        <taxon>Cohnella</taxon>
    </lineage>
</organism>